<comment type="caution">
    <text evidence="8">The sequence shown here is derived from an EMBL/GenBank/DDBJ whole genome shotgun (WGS) entry which is preliminary data.</text>
</comment>
<keyword evidence="4 6" id="KW-0862">Zinc</keyword>
<evidence type="ECO:0000256" key="4">
    <source>
        <dbReference type="ARBA" id="ARBA00022833"/>
    </source>
</evidence>
<dbReference type="Gene3D" id="3.40.50.720">
    <property type="entry name" value="NAD(P)-binding Rossmann-like Domain"/>
    <property type="match status" value="1"/>
</dbReference>
<evidence type="ECO:0000256" key="2">
    <source>
        <dbReference type="ARBA" id="ARBA00008072"/>
    </source>
</evidence>
<reference evidence="8" key="2">
    <citation type="submission" date="2020-09" db="EMBL/GenBank/DDBJ databases">
        <authorList>
            <person name="Sun Q."/>
            <person name="Ohkuma M."/>
        </authorList>
    </citation>
    <scope>NUCLEOTIDE SEQUENCE</scope>
    <source>
        <strain evidence="8">JCM 3276</strain>
    </source>
</reference>
<dbReference type="SMART" id="SM00829">
    <property type="entry name" value="PKS_ER"/>
    <property type="match status" value="1"/>
</dbReference>
<evidence type="ECO:0000259" key="7">
    <source>
        <dbReference type="SMART" id="SM00829"/>
    </source>
</evidence>
<evidence type="ECO:0000313" key="8">
    <source>
        <dbReference type="EMBL" id="GGS28557.1"/>
    </source>
</evidence>
<evidence type="ECO:0000256" key="6">
    <source>
        <dbReference type="RuleBase" id="RU361277"/>
    </source>
</evidence>
<dbReference type="InterPro" id="IPR020843">
    <property type="entry name" value="ER"/>
</dbReference>
<evidence type="ECO:0000256" key="3">
    <source>
        <dbReference type="ARBA" id="ARBA00022723"/>
    </source>
</evidence>
<comment type="similarity">
    <text evidence="2 6">Belongs to the zinc-containing alcohol dehydrogenase family.</text>
</comment>
<dbReference type="Proteomes" id="UP000660680">
    <property type="component" value="Unassembled WGS sequence"/>
</dbReference>
<keyword evidence="9" id="KW-1185">Reference proteome</keyword>
<gene>
    <name evidence="8" type="ORF">GCM10010171_22070</name>
</gene>
<dbReference type="SUPFAM" id="SSF50129">
    <property type="entry name" value="GroES-like"/>
    <property type="match status" value="1"/>
</dbReference>
<dbReference type="InterPro" id="IPR013149">
    <property type="entry name" value="ADH-like_C"/>
</dbReference>
<evidence type="ECO:0000313" key="9">
    <source>
        <dbReference type="Proteomes" id="UP000660680"/>
    </source>
</evidence>
<dbReference type="InterPro" id="IPR011032">
    <property type="entry name" value="GroES-like_sf"/>
</dbReference>
<dbReference type="PANTHER" id="PTHR42813">
    <property type="entry name" value="ZINC-TYPE ALCOHOL DEHYDROGENASE-LIKE"/>
    <property type="match status" value="1"/>
</dbReference>
<dbReference type="Pfam" id="PF08240">
    <property type="entry name" value="ADH_N"/>
    <property type="match status" value="1"/>
</dbReference>
<dbReference type="SUPFAM" id="SSF51735">
    <property type="entry name" value="NAD(P)-binding Rossmann-fold domains"/>
    <property type="match status" value="1"/>
</dbReference>
<dbReference type="PANTHER" id="PTHR42813:SF4">
    <property type="entry name" value="NADP-DEPENDENT ISOPROPANOL DEHYDROGENASE"/>
    <property type="match status" value="1"/>
</dbReference>
<dbReference type="EMBL" id="BMRB01000002">
    <property type="protein sequence ID" value="GGS28557.1"/>
    <property type="molecule type" value="Genomic_DNA"/>
</dbReference>
<reference evidence="8" key="1">
    <citation type="journal article" date="2014" name="Int. J. Syst. Evol. Microbiol.">
        <title>Complete genome sequence of Corynebacterium casei LMG S-19264T (=DSM 44701T), isolated from a smear-ripened cheese.</title>
        <authorList>
            <consortium name="US DOE Joint Genome Institute (JGI-PGF)"/>
            <person name="Walter F."/>
            <person name="Albersmeier A."/>
            <person name="Kalinowski J."/>
            <person name="Ruckert C."/>
        </authorList>
    </citation>
    <scope>NUCLEOTIDE SEQUENCE</scope>
    <source>
        <strain evidence="8">JCM 3276</strain>
    </source>
</reference>
<feature type="domain" description="Enoyl reductase (ER)" evidence="7">
    <location>
        <begin position="8"/>
        <end position="343"/>
    </location>
</feature>
<sequence>MKALRYTGPATMEWVDTADAAVQEPTDALVRVDATTICGTDLHILNGDVPSVDHGRVLGHEAVGTVVDVGAAVSAVAAGDRVLVSCITSCGRCRFCREAAYGQCVGGGGWILGNRVDGTQAELVRVPFADTSTHLLPAGLSTESALMLSDILPTAFEVGVLNGAVAPGDTVAVVGAGPIGLAAIATARLFSPGAIIAIDPAAPRRDAAKRFGADLVVDTTTDPTSVVMARTDGLGADVVIEAVGVPAAFELCADLVRPGGHLANVGVHGSPAALHLERLWNRNITITTGLVDTYSTPRLLAMLAAGHLDGAQFITHRFDLDDIEHAYEVFSRPMDSGALKIALHRRG</sequence>
<comment type="cofactor">
    <cofactor evidence="1 6">
        <name>Zn(2+)</name>
        <dbReference type="ChEBI" id="CHEBI:29105"/>
    </cofactor>
</comment>
<dbReference type="GO" id="GO:0008270">
    <property type="term" value="F:zinc ion binding"/>
    <property type="evidence" value="ECO:0007669"/>
    <property type="project" value="InterPro"/>
</dbReference>
<dbReference type="PROSITE" id="PS00059">
    <property type="entry name" value="ADH_ZINC"/>
    <property type="match status" value="1"/>
</dbReference>
<accession>A0A918LBM8</accession>
<name>A0A918LBM8_9PSEU</name>
<keyword evidence="3 6" id="KW-0479">Metal-binding</keyword>
<dbReference type="AlphaFoldDB" id="A0A918LBM8"/>
<dbReference type="InterPro" id="IPR002328">
    <property type="entry name" value="ADH_Zn_CS"/>
</dbReference>
<evidence type="ECO:0000256" key="1">
    <source>
        <dbReference type="ARBA" id="ARBA00001947"/>
    </source>
</evidence>
<evidence type="ECO:0000256" key="5">
    <source>
        <dbReference type="ARBA" id="ARBA00023002"/>
    </source>
</evidence>
<proteinExistence type="inferred from homology"/>
<dbReference type="InterPro" id="IPR013154">
    <property type="entry name" value="ADH-like_N"/>
</dbReference>
<dbReference type="RefSeq" id="WP_189210333.1">
    <property type="nucleotide sequence ID" value="NZ_BMRB01000002.1"/>
</dbReference>
<protein>
    <submittedName>
        <fullName evidence="8">Alcohol dehydrogenase</fullName>
    </submittedName>
</protein>
<dbReference type="InterPro" id="IPR036291">
    <property type="entry name" value="NAD(P)-bd_dom_sf"/>
</dbReference>
<organism evidence="8 9">
    <name type="scientific">Actinokineospora fastidiosa</name>
    <dbReference type="NCBI Taxonomy" id="1816"/>
    <lineage>
        <taxon>Bacteria</taxon>
        <taxon>Bacillati</taxon>
        <taxon>Actinomycetota</taxon>
        <taxon>Actinomycetes</taxon>
        <taxon>Pseudonocardiales</taxon>
        <taxon>Pseudonocardiaceae</taxon>
        <taxon>Actinokineospora</taxon>
    </lineage>
</organism>
<dbReference type="Pfam" id="PF00107">
    <property type="entry name" value="ADH_zinc_N"/>
    <property type="match status" value="1"/>
</dbReference>
<keyword evidence="5" id="KW-0560">Oxidoreductase</keyword>
<dbReference type="Gene3D" id="3.90.180.10">
    <property type="entry name" value="Medium-chain alcohol dehydrogenases, catalytic domain"/>
    <property type="match status" value="1"/>
</dbReference>
<dbReference type="GO" id="GO:0016491">
    <property type="term" value="F:oxidoreductase activity"/>
    <property type="evidence" value="ECO:0007669"/>
    <property type="project" value="UniProtKB-KW"/>
</dbReference>